<accession>A0A8C3V1L6</accession>
<feature type="region of interest" description="Disordered" evidence="1">
    <location>
        <begin position="160"/>
        <end position="212"/>
    </location>
</feature>
<feature type="region of interest" description="Disordered" evidence="1">
    <location>
        <begin position="1"/>
        <end position="45"/>
    </location>
</feature>
<feature type="compositionally biased region" description="Pro residues" evidence="1">
    <location>
        <begin position="171"/>
        <end position="183"/>
    </location>
</feature>
<dbReference type="Proteomes" id="UP000694563">
    <property type="component" value="Chromosome 32"/>
</dbReference>
<proteinExistence type="predicted"/>
<dbReference type="InterPro" id="IPR051594">
    <property type="entry name" value="KRIT1/FRMD8"/>
</dbReference>
<evidence type="ECO:0000313" key="2">
    <source>
        <dbReference type="Ensembl" id="ENSCUSP00005021219.1"/>
    </source>
</evidence>
<dbReference type="GO" id="GO:0090090">
    <property type="term" value="P:negative regulation of canonical Wnt signaling pathway"/>
    <property type="evidence" value="ECO:0007669"/>
    <property type="project" value="TreeGrafter"/>
</dbReference>
<reference evidence="2" key="3">
    <citation type="submission" date="2025-09" db="UniProtKB">
        <authorList>
            <consortium name="Ensembl"/>
        </authorList>
    </citation>
    <scope>IDENTIFICATION</scope>
</reference>
<organism evidence="2 3">
    <name type="scientific">Catharus ustulatus</name>
    <name type="common">Russet-backed thrush</name>
    <name type="synonym">Hylocichla ustulatus</name>
    <dbReference type="NCBI Taxonomy" id="91951"/>
    <lineage>
        <taxon>Eukaryota</taxon>
        <taxon>Metazoa</taxon>
        <taxon>Chordata</taxon>
        <taxon>Craniata</taxon>
        <taxon>Vertebrata</taxon>
        <taxon>Euteleostomi</taxon>
        <taxon>Archelosauria</taxon>
        <taxon>Archosauria</taxon>
        <taxon>Dinosauria</taxon>
        <taxon>Saurischia</taxon>
        <taxon>Theropoda</taxon>
        <taxon>Coelurosauria</taxon>
        <taxon>Aves</taxon>
        <taxon>Neognathae</taxon>
        <taxon>Neoaves</taxon>
        <taxon>Telluraves</taxon>
        <taxon>Australaves</taxon>
        <taxon>Passeriformes</taxon>
        <taxon>Turdidae</taxon>
        <taxon>Catharus</taxon>
    </lineage>
</organism>
<dbReference type="GO" id="GO:0005886">
    <property type="term" value="C:plasma membrane"/>
    <property type="evidence" value="ECO:0007669"/>
    <property type="project" value="TreeGrafter"/>
</dbReference>
<keyword evidence="3" id="KW-1185">Reference proteome</keyword>
<feature type="region of interest" description="Disordered" evidence="1">
    <location>
        <begin position="275"/>
        <end position="294"/>
    </location>
</feature>
<dbReference type="PANTHER" id="PTHR13283">
    <property type="entry name" value="KREV INTERACTION TRAPPED 1-RELATED"/>
    <property type="match status" value="1"/>
</dbReference>
<evidence type="ECO:0000313" key="3">
    <source>
        <dbReference type="Proteomes" id="UP000694563"/>
    </source>
</evidence>
<dbReference type="PANTHER" id="PTHR13283:SF10">
    <property type="entry name" value="FERM DOMAIN-CONTAINING PROTEIN 8"/>
    <property type="match status" value="1"/>
</dbReference>
<reference evidence="2" key="2">
    <citation type="submission" date="2025-08" db="UniProtKB">
        <authorList>
            <consortium name="Ensembl"/>
        </authorList>
    </citation>
    <scope>IDENTIFICATION</scope>
</reference>
<dbReference type="Gene3D" id="3.10.20.90">
    <property type="entry name" value="Phosphatidylinositol 3-kinase Catalytic Subunit, Chain A, domain 1"/>
    <property type="match status" value="1"/>
</dbReference>
<feature type="compositionally biased region" description="Basic and acidic residues" evidence="1">
    <location>
        <begin position="284"/>
        <end position="294"/>
    </location>
</feature>
<evidence type="ECO:0000256" key="1">
    <source>
        <dbReference type="SAM" id="MobiDB-lite"/>
    </source>
</evidence>
<feature type="compositionally biased region" description="Gly residues" evidence="1">
    <location>
        <begin position="1"/>
        <end position="23"/>
    </location>
</feature>
<dbReference type="AlphaFoldDB" id="A0A8C3V1L6"/>
<name>A0A8C3V1L6_CATUS</name>
<dbReference type="Ensembl" id="ENSCUST00005021994.1">
    <property type="protein sequence ID" value="ENSCUSP00005021219.1"/>
    <property type="gene ID" value="ENSCUSG00005013499.1"/>
</dbReference>
<sequence length="394" mass="39981">GEGGQGNTGDIGGTGGTLGGQRDTGGTLVDSGDIGGTLWGTGEHGHSGVTARTVLGPCVPPLPEVQLKPRHRPLRLVRHWPELLLRFSLGSPAAIAQDEPCLQLRRNVFFPKSRELEVRGGHGGVGSGWGGRYPVDPPEAAELGGLSCRLRLGPFEPGRHTELSLRSAPAGPCPRDPRPPCQPPRLLWDPTRDHPGASPATPTPGSRVSPPPLQVRLLPWSHRAPLGGLLGRGGLRPVSVAVGLEGVTIMTPGRRCWGGWGAGWGRGALGGTMGARGHGGGRMGIREPGGRMEGRGHCEGARGQEGTGGVRGALRGALGWAWGQDGGQGSTGARMGAGWRAGGTGGQDGGQGVTVRGAGGQGGTGGVRGALGGGWGQDGVRGALRGRMGARGAL</sequence>
<protein>
    <submittedName>
        <fullName evidence="2">Uncharacterized protein</fullName>
    </submittedName>
</protein>
<reference evidence="2" key="1">
    <citation type="submission" date="2020-10" db="EMBL/GenBank/DDBJ databases">
        <title>Catharus ustulatus (Swainson's thrush) genome, bCatUst1, primary haplotype v2.</title>
        <authorList>
            <person name="Delmore K."/>
            <person name="Vafadar M."/>
            <person name="Formenti G."/>
            <person name="Chow W."/>
            <person name="Pelan S."/>
            <person name="Howe K."/>
            <person name="Rhie A."/>
            <person name="Mountcastle J."/>
            <person name="Haase B."/>
            <person name="Fedrigo O."/>
            <person name="Jarvis E.D."/>
        </authorList>
    </citation>
    <scope>NUCLEOTIDE SEQUENCE [LARGE SCALE GENOMIC DNA]</scope>
</reference>